<evidence type="ECO:0000313" key="2">
    <source>
        <dbReference type="EMBL" id="VWD36743.1"/>
    </source>
</evidence>
<name>A0A6P2ZP13_BURL3</name>
<dbReference type="Proteomes" id="UP000494110">
    <property type="component" value="Unassembled WGS sequence"/>
</dbReference>
<gene>
    <name evidence="2" type="ORF">BLA39750_05070</name>
</gene>
<dbReference type="AlphaFoldDB" id="A0A6P2ZP13"/>
<protein>
    <submittedName>
        <fullName evidence="2">Uncharacterized protein</fullName>
    </submittedName>
</protein>
<accession>A0A6P2ZP13</accession>
<dbReference type="EMBL" id="CABVQN010000027">
    <property type="protein sequence ID" value="VWD36743.1"/>
    <property type="molecule type" value="Genomic_DNA"/>
</dbReference>
<proteinExistence type="predicted"/>
<feature type="compositionally biased region" description="Basic and acidic residues" evidence="1">
    <location>
        <begin position="186"/>
        <end position="204"/>
    </location>
</feature>
<feature type="region of interest" description="Disordered" evidence="1">
    <location>
        <begin position="186"/>
        <end position="208"/>
    </location>
</feature>
<evidence type="ECO:0000256" key="1">
    <source>
        <dbReference type="SAM" id="MobiDB-lite"/>
    </source>
</evidence>
<reference evidence="2 3" key="1">
    <citation type="submission" date="2019-09" db="EMBL/GenBank/DDBJ databases">
        <authorList>
            <person name="Depoorter E."/>
        </authorList>
    </citation>
    <scope>NUCLEOTIDE SEQUENCE [LARGE SCALE GENOMIC DNA]</scope>
    <source>
        <strain evidence="2">R-39750</strain>
    </source>
</reference>
<sequence>MARRNHVSHETGFYAGMYECKSRPPGKRIFPLGKRFVWMDARTLAPARLESVLSNGRDRADRMPKFYVGACDTNETLISVQSHDLGLRRRTNNWHEGNANSIIHRIRCYIREIGDSWNAVGCEAPVETKSSMKFDRLIRCRGRPASRRCCSGNPEKAFECRTERVSGCALAVRRFDPSGDGRARCTLESGGHENDEHSRHDRPTPRFARTGGACFIPGDCMASSSS</sequence>
<organism evidence="2 3">
    <name type="scientific">Burkholderia lata (strain ATCC 17760 / DSM 23089 / LMG 22485 / NCIMB 9086 / R18194 / 383)</name>
    <dbReference type="NCBI Taxonomy" id="482957"/>
    <lineage>
        <taxon>Bacteria</taxon>
        <taxon>Pseudomonadati</taxon>
        <taxon>Pseudomonadota</taxon>
        <taxon>Betaproteobacteria</taxon>
        <taxon>Burkholderiales</taxon>
        <taxon>Burkholderiaceae</taxon>
        <taxon>Burkholderia</taxon>
        <taxon>Burkholderia cepacia complex</taxon>
    </lineage>
</organism>
<evidence type="ECO:0000313" key="3">
    <source>
        <dbReference type="Proteomes" id="UP000494110"/>
    </source>
</evidence>